<proteinExistence type="predicted"/>
<sequence>MTIASKSKRVSFDADPRDYHENENFKCYGDPEPHIRSQRIIYRSGDYKWHIKVTFQGTILYKGDTQGLLNEQKKRTVRGRQLRNFIQYIEFESLPLLDDTVTEVVFEPSNTNQQPRSVKLPLGSNIMNLPADNGYRQFSGQFDYRIIEDLSKIFYPPLPRNCSVAVLPFSNIRKVRDIAPAISLVQIASQKQDYIFKSIDRPLYQPRDSYIIQRELLNLELLRQSPGIIQLVSIIGSGNPYHTGRSKDHSNVLRGFLLEYHTDGTLEETLEK</sequence>
<gene>
    <name evidence="1" type="ORF">K469DRAFT_614224</name>
</gene>
<reference evidence="1" key="1">
    <citation type="journal article" date="2020" name="Stud. Mycol.">
        <title>101 Dothideomycetes genomes: a test case for predicting lifestyles and emergence of pathogens.</title>
        <authorList>
            <person name="Haridas S."/>
            <person name="Albert R."/>
            <person name="Binder M."/>
            <person name="Bloem J."/>
            <person name="Labutti K."/>
            <person name="Salamov A."/>
            <person name="Andreopoulos B."/>
            <person name="Baker S."/>
            <person name="Barry K."/>
            <person name="Bills G."/>
            <person name="Bluhm B."/>
            <person name="Cannon C."/>
            <person name="Castanera R."/>
            <person name="Culley D."/>
            <person name="Daum C."/>
            <person name="Ezra D."/>
            <person name="Gonzalez J."/>
            <person name="Henrissat B."/>
            <person name="Kuo A."/>
            <person name="Liang C."/>
            <person name="Lipzen A."/>
            <person name="Lutzoni F."/>
            <person name="Magnuson J."/>
            <person name="Mondo S."/>
            <person name="Nolan M."/>
            <person name="Ohm R."/>
            <person name="Pangilinan J."/>
            <person name="Park H.-J."/>
            <person name="Ramirez L."/>
            <person name="Alfaro M."/>
            <person name="Sun H."/>
            <person name="Tritt A."/>
            <person name="Yoshinaga Y."/>
            <person name="Zwiers L.-H."/>
            <person name="Turgeon B."/>
            <person name="Goodwin S."/>
            <person name="Spatafora J."/>
            <person name="Crous P."/>
            <person name="Grigoriev I."/>
        </authorList>
    </citation>
    <scope>NUCLEOTIDE SEQUENCE</scope>
    <source>
        <strain evidence="1">CBS 207.26</strain>
    </source>
</reference>
<evidence type="ECO:0000313" key="2">
    <source>
        <dbReference type="Proteomes" id="UP000800200"/>
    </source>
</evidence>
<accession>A0A6A6D4Z4</accession>
<dbReference type="Proteomes" id="UP000800200">
    <property type="component" value="Unassembled WGS sequence"/>
</dbReference>
<protein>
    <recommendedName>
        <fullName evidence="3">Protein kinase domain-containing protein</fullName>
    </recommendedName>
</protein>
<keyword evidence="2" id="KW-1185">Reference proteome</keyword>
<name>A0A6A6D4Z4_9PEZI</name>
<dbReference type="OrthoDB" id="4062651at2759"/>
<dbReference type="AlphaFoldDB" id="A0A6A6D4Z4"/>
<organism evidence="1 2">
    <name type="scientific">Zopfia rhizophila CBS 207.26</name>
    <dbReference type="NCBI Taxonomy" id="1314779"/>
    <lineage>
        <taxon>Eukaryota</taxon>
        <taxon>Fungi</taxon>
        <taxon>Dikarya</taxon>
        <taxon>Ascomycota</taxon>
        <taxon>Pezizomycotina</taxon>
        <taxon>Dothideomycetes</taxon>
        <taxon>Dothideomycetes incertae sedis</taxon>
        <taxon>Zopfiaceae</taxon>
        <taxon>Zopfia</taxon>
    </lineage>
</organism>
<dbReference type="EMBL" id="ML994862">
    <property type="protein sequence ID" value="KAF2174504.1"/>
    <property type="molecule type" value="Genomic_DNA"/>
</dbReference>
<evidence type="ECO:0008006" key="3">
    <source>
        <dbReference type="Google" id="ProtNLM"/>
    </source>
</evidence>
<evidence type="ECO:0000313" key="1">
    <source>
        <dbReference type="EMBL" id="KAF2174504.1"/>
    </source>
</evidence>